<evidence type="ECO:0000256" key="1">
    <source>
        <dbReference type="ARBA" id="ARBA00004141"/>
    </source>
</evidence>
<dbReference type="GO" id="GO:0000166">
    <property type="term" value="F:nucleotide binding"/>
    <property type="evidence" value="ECO:0007669"/>
    <property type="project" value="InterPro"/>
</dbReference>
<dbReference type="InterPro" id="IPR018303">
    <property type="entry name" value="ATPase_P-typ_P_site"/>
</dbReference>
<evidence type="ECO:0000256" key="4">
    <source>
        <dbReference type="ARBA" id="ARBA00022842"/>
    </source>
</evidence>
<dbReference type="SUPFAM" id="SSF81660">
    <property type="entry name" value="Metal cation-transporting ATPase, ATP-binding domain N"/>
    <property type="match status" value="1"/>
</dbReference>
<dbReference type="GO" id="GO:0005886">
    <property type="term" value="C:plasma membrane"/>
    <property type="evidence" value="ECO:0007669"/>
    <property type="project" value="TreeGrafter"/>
</dbReference>
<dbReference type="SFLD" id="SFLDF00027">
    <property type="entry name" value="p-type_atpase"/>
    <property type="match status" value="1"/>
</dbReference>
<reference evidence="12 13" key="2">
    <citation type="submission" date="2024-07" db="EMBL/GenBank/DDBJ databases">
        <authorList>
            <person name="Akdeniz Z."/>
        </authorList>
    </citation>
    <scope>NUCLEOTIDE SEQUENCE [LARGE SCALE GENOMIC DNA]</scope>
</reference>
<keyword evidence="3" id="KW-0479">Metal-binding</keyword>
<dbReference type="GO" id="GO:0046872">
    <property type="term" value="F:metal ion binding"/>
    <property type="evidence" value="ECO:0007669"/>
    <property type="project" value="UniProtKB-KW"/>
</dbReference>
<evidence type="ECO:0000313" key="13">
    <source>
        <dbReference type="Proteomes" id="UP001642409"/>
    </source>
</evidence>
<feature type="transmembrane region" description="Helical" evidence="7">
    <location>
        <begin position="314"/>
        <end position="336"/>
    </location>
</feature>
<feature type="transmembrane region" description="Helical" evidence="7">
    <location>
        <begin position="1054"/>
        <end position="1072"/>
    </location>
</feature>
<dbReference type="Pfam" id="PF13246">
    <property type="entry name" value="Cation_ATPase"/>
    <property type="match status" value="1"/>
</dbReference>
<feature type="transmembrane region" description="Helical" evidence="7">
    <location>
        <begin position="951"/>
        <end position="971"/>
    </location>
</feature>
<evidence type="ECO:0000259" key="10">
    <source>
        <dbReference type="Pfam" id="PF16212"/>
    </source>
</evidence>
<dbReference type="PANTHER" id="PTHR24092:SF150">
    <property type="entry name" value="PHOSPHOLIPID-TRANSPORTING ATPASE"/>
    <property type="match status" value="1"/>
</dbReference>
<dbReference type="InterPro" id="IPR023298">
    <property type="entry name" value="ATPase_P-typ_TM_dom_sf"/>
</dbReference>
<feature type="transmembrane region" description="Helical" evidence="7">
    <location>
        <begin position="1014"/>
        <end position="1034"/>
    </location>
</feature>
<dbReference type="InterPro" id="IPR032631">
    <property type="entry name" value="P-type_ATPase_N"/>
</dbReference>
<name>A0AA86P291_9EUKA</name>
<keyword evidence="4" id="KW-0460">Magnesium</keyword>
<dbReference type="InterPro" id="IPR044492">
    <property type="entry name" value="P_typ_ATPase_HD_dom"/>
</dbReference>
<sequence length="1092" mass="123692">MTTENTIEVNYFNMKIAKNNQISTCKYTWWNFLFKFLFEQYQKSSNIFYLANVICAYIPGAAIVKPSTMLLPVLFVLIVAALKEIFEDYQRSVADKSANQKQYNIIRSGQQMKVSSWQIMQGDLIVLNKNEEIPVDSLLLVSSDESGIAQINTAQLDGESNIKPKYQIFPQKMKSVEQFHETFGELHSTIQTGPPCTRMDVFNGKIKIDEKDQNFTLNNVILRGSKLINTSNALLASIYTAKDCRVLQNSQKKTKKVSRLERRLNILMLFMIILAFVIMIIFSLVSLDDYEKNKDLPTFILEPSTRSSMGIKRFVQFFVMTSQLLPIALFITLEFIRFFQALIINADENLRIPGVNEYIKGKPADGLKNSPFALYAKQQLSAEIKNSVCVENLAEANIVFSDKTGTITKNQMTCHSIVNKLGQKLELKQFGDKPVEPEFEEIAFCLALCHSVLKVDNDFFGESTDEVAIVAGMNKIDVKLMKNSANEIEYERNGNKIRYQCMAVVPFNSDRKRMSVVLQEIADENGKYHTPRNICAEGKPFIVTKGADSFVGPLMKEPSKIIDHAINSLSEKGLRSLVYGSNQLENMDEWMEKWSKTKYLTQDNEEYIDMVSKIERNLVFQGISAVEDELQDNLMDTIQSIQKAGMRFWMLTGDHTVTAQSIARSSGLIGLNQALLSFTQNDINQNADIISQLNVLMQQAIDEQIKLCTPTQKQQYSEKLVDTKEQKFNWVQCVINKPKETLITDTVILLDSTIFRHILACQMQRKFIQIAISSKSVICSRLSPQEKALLIQLTHQYYPQLVTVAIGDGANDVQMIRAAQIGVGIAGKEGMYASNNADISIPVFGHLKRIIFVHGRLGHLRNSFICDYSIYKNTVNVFGNLLYQILTKNTGTVVTESFLVMIFNTFITFFTQFAFGVSEIDCNMDLLMTQPLRLKSMKTIRKPNVGSIARAILEATWSGAAIFFILMYVFQDGVNQSIIQSDIYFFQTQFMICSIYLANMRIMMQVTNFNTSTLIALGLALFATYVGQIVGFFTGAFGEGSVGMLSFFYSMPSQYPFTILTTIVAILPMFLIKTFSQYFSKKDKENNTTELV</sequence>
<dbReference type="SFLD" id="SFLDS00003">
    <property type="entry name" value="Haloacid_Dehalogenase"/>
    <property type="match status" value="1"/>
</dbReference>
<reference evidence="11" key="1">
    <citation type="submission" date="2023-06" db="EMBL/GenBank/DDBJ databases">
        <authorList>
            <person name="Kurt Z."/>
        </authorList>
    </citation>
    <scope>NUCLEOTIDE SEQUENCE</scope>
</reference>
<dbReference type="PANTHER" id="PTHR24092">
    <property type="entry name" value="PROBABLE PHOSPHOLIPID-TRANSPORTING ATPASE"/>
    <property type="match status" value="1"/>
</dbReference>
<feature type="transmembrane region" description="Helical" evidence="7">
    <location>
        <begin position="983"/>
        <end position="1002"/>
    </location>
</feature>
<dbReference type="EMBL" id="CAXDID020000049">
    <property type="protein sequence ID" value="CAL6004681.1"/>
    <property type="molecule type" value="Genomic_DNA"/>
</dbReference>
<evidence type="ECO:0000256" key="3">
    <source>
        <dbReference type="ARBA" id="ARBA00022723"/>
    </source>
</evidence>
<dbReference type="PRINTS" id="PR00119">
    <property type="entry name" value="CATATPASE"/>
</dbReference>
<evidence type="ECO:0000313" key="11">
    <source>
        <dbReference type="EMBL" id="CAI9929074.1"/>
    </source>
</evidence>
<dbReference type="AlphaFoldDB" id="A0AA86P291"/>
<feature type="domain" description="P-type ATPase N-terminal" evidence="9">
    <location>
        <begin position="18"/>
        <end position="69"/>
    </location>
</feature>
<dbReference type="Gene3D" id="3.40.1110.10">
    <property type="entry name" value="Calcium-transporting ATPase, cytoplasmic domain N"/>
    <property type="match status" value="1"/>
</dbReference>
<dbReference type="Pfam" id="PF16212">
    <property type="entry name" value="PhoLip_ATPase_C"/>
    <property type="match status" value="1"/>
</dbReference>
<protein>
    <submittedName>
        <fullName evidence="11">Pospholipid-transporting ATPase</fullName>
    </submittedName>
    <submittedName>
        <fullName evidence="12">Pospholipid-transporting_ATPase</fullName>
    </submittedName>
</protein>
<keyword evidence="5 7" id="KW-1133">Transmembrane helix</keyword>
<dbReference type="SUPFAM" id="SSF56784">
    <property type="entry name" value="HAD-like"/>
    <property type="match status" value="1"/>
</dbReference>
<evidence type="ECO:0000259" key="9">
    <source>
        <dbReference type="Pfam" id="PF16209"/>
    </source>
</evidence>
<dbReference type="SFLD" id="SFLDG00002">
    <property type="entry name" value="C1.7:_P-type_atpase_like"/>
    <property type="match status" value="1"/>
</dbReference>
<proteinExistence type="predicted"/>
<dbReference type="SUPFAM" id="SSF81665">
    <property type="entry name" value="Calcium ATPase, transmembrane domain M"/>
    <property type="match status" value="1"/>
</dbReference>
<evidence type="ECO:0000256" key="5">
    <source>
        <dbReference type="ARBA" id="ARBA00022989"/>
    </source>
</evidence>
<dbReference type="GO" id="GO:0045332">
    <property type="term" value="P:phospholipid translocation"/>
    <property type="evidence" value="ECO:0007669"/>
    <property type="project" value="TreeGrafter"/>
</dbReference>
<dbReference type="InterPro" id="IPR023299">
    <property type="entry name" value="ATPase_P-typ_cyto_dom_N"/>
</dbReference>
<keyword evidence="2 7" id="KW-0812">Transmembrane</keyword>
<dbReference type="InterPro" id="IPR032630">
    <property type="entry name" value="P_typ_ATPase_c"/>
</dbReference>
<dbReference type="Proteomes" id="UP001642409">
    <property type="component" value="Unassembled WGS sequence"/>
</dbReference>
<evidence type="ECO:0000313" key="12">
    <source>
        <dbReference type="EMBL" id="CAL6004681.1"/>
    </source>
</evidence>
<gene>
    <name evidence="11" type="ORF">HINF_LOCUS16719</name>
    <name evidence="12" type="ORF">HINF_LOCUS19003</name>
</gene>
<dbReference type="InterPro" id="IPR059000">
    <property type="entry name" value="ATPase_P-type_domA"/>
</dbReference>
<dbReference type="InterPro" id="IPR023214">
    <property type="entry name" value="HAD_sf"/>
</dbReference>
<dbReference type="Gene3D" id="2.70.150.10">
    <property type="entry name" value="Calcium-transporting ATPase, cytoplasmic transduction domain A"/>
    <property type="match status" value="1"/>
</dbReference>
<dbReference type="EMBL" id="CATOUU010000424">
    <property type="protein sequence ID" value="CAI9929074.1"/>
    <property type="molecule type" value="Genomic_DNA"/>
</dbReference>
<dbReference type="InterPro" id="IPR008250">
    <property type="entry name" value="ATPase_P-typ_transduc_dom_A_sf"/>
</dbReference>
<dbReference type="Pfam" id="PF00122">
    <property type="entry name" value="E1-E2_ATPase"/>
    <property type="match status" value="1"/>
</dbReference>
<accession>A0AA86P291</accession>
<comment type="subcellular location">
    <subcellularLocation>
        <location evidence="1">Membrane</location>
        <topology evidence="1">Multi-pass membrane protein</topology>
    </subcellularLocation>
</comment>
<comment type="caution">
    <text evidence="11">The sequence shown here is derived from an EMBL/GenBank/DDBJ whole genome shotgun (WGS) entry which is preliminary data.</text>
</comment>
<dbReference type="GO" id="GO:0140326">
    <property type="term" value="F:ATPase-coupled intramembrane lipid transporter activity"/>
    <property type="evidence" value="ECO:0007669"/>
    <property type="project" value="TreeGrafter"/>
</dbReference>
<feature type="transmembrane region" description="Helical" evidence="7">
    <location>
        <begin position="264"/>
        <end position="287"/>
    </location>
</feature>
<organism evidence="11">
    <name type="scientific">Hexamita inflata</name>
    <dbReference type="NCBI Taxonomy" id="28002"/>
    <lineage>
        <taxon>Eukaryota</taxon>
        <taxon>Metamonada</taxon>
        <taxon>Diplomonadida</taxon>
        <taxon>Hexamitidae</taxon>
        <taxon>Hexamitinae</taxon>
        <taxon>Hexamita</taxon>
    </lineage>
</organism>
<feature type="domain" description="P-type ATPase A" evidence="8">
    <location>
        <begin position="100"/>
        <end position="165"/>
    </location>
</feature>
<dbReference type="InterPro" id="IPR036412">
    <property type="entry name" value="HAD-like_sf"/>
</dbReference>
<feature type="transmembrane region" description="Helical" evidence="7">
    <location>
        <begin position="47"/>
        <end position="64"/>
    </location>
</feature>
<dbReference type="Pfam" id="PF16209">
    <property type="entry name" value="PhoLip_ATPase_N"/>
    <property type="match status" value="1"/>
</dbReference>
<keyword evidence="6 7" id="KW-0472">Membrane</keyword>
<dbReference type="SUPFAM" id="SSF81653">
    <property type="entry name" value="Calcium ATPase, transduction domain A"/>
    <property type="match status" value="1"/>
</dbReference>
<dbReference type="Gene3D" id="3.40.50.1000">
    <property type="entry name" value="HAD superfamily/HAD-like"/>
    <property type="match status" value="1"/>
</dbReference>
<evidence type="ECO:0000256" key="2">
    <source>
        <dbReference type="ARBA" id="ARBA00022692"/>
    </source>
</evidence>
<feature type="domain" description="P-type ATPase C-terminal" evidence="10">
    <location>
        <begin position="835"/>
        <end position="1081"/>
    </location>
</feature>
<evidence type="ECO:0000256" key="7">
    <source>
        <dbReference type="SAM" id="Phobius"/>
    </source>
</evidence>
<evidence type="ECO:0000256" key="6">
    <source>
        <dbReference type="ARBA" id="ARBA00023136"/>
    </source>
</evidence>
<dbReference type="PROSITE" id="PS00154">
    <property type="entry name" value="ATPASE_E1_E2"/>
    <property type="match status" value="1"/>
</dbReference>
<keyword evidence="13" id="KW-1185">Reference proteome</keyword>
<evidence type="ECO:0000259" key="8">
    <source>
        <dbReference type="Pfam" id="PF00122"/>
    </source>
</evidence>